<reference evidence="6" key="1">
    <citation type="submission" date="2023-01" db="EMBL/GenBank/DDBJ databases">
        <title>The genome sequence of Kordiimonadaceae bacterium 6D33.</title>
        <authorList>
            <person name="Liu Y."/>
        </authorList>
    </citation>
    <scope>NUCLEOTIDE SEQUENCE</scope>
    <source>
        <strain evidence="6">6D33</strain>
    </source>
</reference>
<dbReference type="Gene3D" id="3.40.50.1820">
    <property type="entry name" value="alpha/beta hydrolase"/>
    <property type="match status" value="1"/>
</dbReference>
<dbReference type="GO" id="GO:0006508">
    <property type="term" value="P:proteolysis"/>
    <property type="evidence" value="ECO:0007669"/>
    <property type="project" value="InterPro"/>
</dbReference>
<proteinExistence type="predicted"/>
<gene>
    <name evidence="6" type="ORF">PH603_06125</name>
</gene>
<evidence type="ECO:0000313" key="6">
    <source>
        <dbReference type="EMBL" id="WCL55334.1"/>
    </source>
</evidence>
<dbReference type="InterPro" id="IPR011042">
    <property type="entry name" value="6-blade_b-propeller_TolB-like"/>
</dbReference>
<accession>A0AAF0BLD2</accession>
<feature type="region of interest" description="Disordered" evidence="3">
    <location>
        <begin position="261"/>
        <end position="280"/>
    </location>
</feature>
<dbReference type="SUPFAM" id="SSF53474">
    <property type="entry name" value="alpha/beta-Hydrolases"/>
    <property type="match status" value="1"/>
</dbReference>
<dbReference type="PANTHER" id="PTHR42776">
    <property type="entry name" value="SERINE PEPTIDASE S9 FAMILY MEMBER"/>
    <property type="match status" value="1"/>
</dbReference>
<dbReference type="Proteomes" id="UP001217500">
    <property type="component" value="Chromosome"/>
</dbReference>
<dbReference type="SUPFAM" id="SSF82171">
    <property type="entry name" value="DPP6 N-terminal domain-like"/>
    <property type="match status" value="1"/>
</dbReference>
<keyword evidence="1" id="KW-0378">Hydrolase</keyword>
<evidence type="ECO:0000256" key="3">
    <source>
        <dbReference type="SAM" id="MobiDB-lite"/>
    </source>
</evidence>
<dbReference type="InterPro" id="IPR029058">
    <property type="entry name" value="AB_hydrolase_fold"/>
</dbReference>
<name>A0AAF0BLD2_9PROT</name>
<dbReference type="RefSeq" id="WP_289505133.1">
    <property type="nucleotide sequence ID" value="NZ_CP116805.1"/>
</dbReference>
<feature type="chain" id="PRO_5042252395" evidence="4">
    <location>
        <begin position="24"/>
        <end position="686"/>
    </location>
</feature>
<evidence type="ECO:0000256" key="1">
    <source>
        <dbReference type="ARBA" id="ARBA00022801"/>
    </source>
</evidence>
<dbReference type="InterPro" id="IPR011659">
    <property type="entry name" value="WD40"/>
</dbReference>
<organism evidence="6 7">
    <name type="scientific">Gimibacter soli</name>
    <dbReference type="NCBI Taxonomy" id="3024400"/>
    <lineage>
        <taxon>Bacteria</taxon>
        <taxon>Pseudomonadati</taxon>
        <taxon>Pseudomonadota</taxon>
        <taxon>Alphaproteobacteria</taxon>
        <taxon>Kordiimonadales</taxon>
        <taxon>Temperatibacteraceae</taxon>
        <taxon>Gimibacter</taxon>
    </lineage>
</organism>
<evidence type="ECO:0000256" key="2">
    <source>
        <dbReference type="ARBA" id="ARBA00022825"/>
    </source>
</evidence>
<dbReference type="Pfam" id="PF00326">
    <property type="entry name" value="Peptidase_S9"/>
    <property type="match status" value="1"/>
</dbReference>
<dbReference type="KEGG" id="gso:PH603_06125"/>
<evidence type="ECO:0000259" key="5">
    <source>
        <dbReference type="Pfam" id="PF00326"/>
    </source>
</evidence>
<keyword evidence="7" id="KW-1185">Reference proteome</keyword>
<evidence type="ECO:0000256" key="4">
    <source>
        <dbReference type="SAM" id="SignalP"/>
    </source>
</evidence>
<keyword evidence="2" id="KW-0645">Protease</keyword>
<dbReference type="AlphaFoldDB" id="A0AAF0BLD2"/>
<evidence type="ECO:0000313" key="7">
    <source>
        <dbReference type="Proteomes" id="UP001217500"/>
    </source>
</evidence>
<dbReference type="Pfam" id="PF07676">
    <property type="entry name" value="PD40"/>
    <property type="match status" value="4"/>
</dbReference>
<dbReference type="InterPro" id="IPR001375">
    <property type="entry name" value="Peptidase_S9_cat"/>
</dbReference>
<protein>
    <submittedName>
        <fullName evidence="6">S9 family peptidase</fullName>
    </submittedName>
</protein>
<keyword evidence="2" id="KW-0720">Serine protease</keyword>
<feature type="domain" description="Peptidase S9 prolyl oligopeptidase catalytic" evidence="5">
    <location>
        <begin position="464"/>
        <end position="666"/>
    </location>
</feature>
<dbReference type="GO" id="GO:0004252">
    <property type="term" value="F:serine-type endopeptidase activity"/>
    <property type="evidence" value="ECO:0007669"/>
    <property type="project" value="TreeGrafter"/>
</dbReference>
<feature type="signal peptide" evidence="4">
    <location>
        <begin position="1"/>
        <end position="23"/>
    </location>
</feature>
<dbReference type="Gene3D" id="2.120.10.30">
    <property type="entry name" value="TolB, C-terminal domain"/>
    <property type="match status" value="2"/>
</dbReference>
<keyword evidence="4" id="KW-0732">Signal</keyword>
<sequence length="686" mass="74802">MKTKMISTAALLLGGMLATGAWADTAPRVLTVDDTMKLEAVGSPAISPDGRWIAYRVYGYDLEGDRGASQIWMVSADGKEKLPMTAPATCARSPRWSPDGRYLAFLANKEGEGDDAGTQVWLLDRRGGEAIQHTKVKGGVDDYLWSPDGSRMLLTITDREPEAEKGKDGKDKPKPWVIDRLQFKQDGVGYLDRRRAHLYLYDGKGEPEQITFGDYDDESPAWSPDGKSIAFESNRTAEPDGNVNSDVWIVSAEAGLKDRPLRQLTNHPGQDGSPAWSPDGKSIAYTTVTTLDKIWYATQHLAVIPAEGGTPKVLTADYDRMVYKPEFTPNGKAVLAVAEDAGEFPLISVDVKSGKVTRLDPAGGDTGDFAISKKGEVITTRATPERPDALGKLGSKGWALLDDRNAERLAGITLASVQKITAKSADGTPVEAYLYLPPNYVAGTKMPLILRPHGGPVAQHSVGFDKEMQVLAAAGYAVLAPNPRGSTGHGEDFSAAIFAEWGVKDFADEMAAVDEAIAMGVADADKLGVGGWSYGGIMTNYVITKSTRFKAAISGASEVNYTANYGHDIYQLTWEAELGLPWESRETWEKINPFNDVGKVTTPTLVMGGKEDWNVPIQNSEQLYQALKRRGIPTELVVYPDEDHGIDRPSFVKDRYQRYIAWYDCYVLGKCEARTAGAKKDEKKVD</sequence>
<dbReference type="PANTHER" id="PTHR42776:SF27">
    <property type="entry name" value="DIPEPTIDYL PEPTIDASE FAMILY MEMBER 6"/>
    <property type="match status" value="1"/>
</dbReference>
<dbReference type="EMBL" id="CP116805">
    <property type="protein sequence ID" value="WCL55334.1"/>
    <property type="molecule type" value="Genomic_DNA"/>
</dbReference>